<evidence type="ECO:0000256" key="1">
    <source>
        <dbReference type="SAM" id="Coils"/>
    </source>
</evidence>
<dbReference type="SUPFAM" id="SSF57997">
    <property type="entry name" value="Tropomyosin"/>
    <property type="match status" value="1"/>
</dbReference>
<proteinExistence type="predicted"/>
<dbReference type="Pfam" id="PF25954">
    <property type="entry name" value="Beta-barrel_RND_2"/>
    <property type="match status" value="1"/>
</dbReference>
<feature type="domain" description="CusB-like beta-barrel" evidence="2">
    <location>
        <begin position="503"/>
        <end position="570"/>
    </location>
</feature>
<evidence type="ECO:0000259" key="2">
    <source>
        <dbReference type="Pfam" id="PF25954"/>
    </source>
</evidence>
<evidence type="ECO:0000313" key="4">
    <source>
        <dbReference type="Proteomes" id="UP000207598"/>
    </source>
</evidence>
<feature type="coiled-coil region" evidence="1">
    <location>
        <begin position="140"/>
        <end position="293"/>
    </location>
</feature>
<dbReference type="Gene3D" id="1.10.287.620">
    <property type="entry name" value="Helix Hairpins"/>
    <property type="match status" value="1"/>
</dbReference>
<gene>
    <name evidence="3" type="primary">mexA</name>
    <name evidence="3" type="ORF">MAA8898_04808</name>
</gene>
<dbReference type="Proteomes" id="UP000207598">
    <property type="component" value="Unassembled WGS sequence"/>
</dbReference>
<dbReference type="EMBL" id="FXYF01000023">
    <property type="protein sequence ID" value="SMX50486.1"/>
    <property type="molecule type" value="Genomic_DNA"/>
</dbReference>
<keyword evidence="1" id="KW-0175">Coiled coil</keyword>
<evidence type="ECO:0000313" key="3">
    <source>
        <dbReference type="EMBL" id="SMX50486.1"/>
    </source>
</evidence>
<dbReference type="PANTHER" id="PTHR30469">
    <property type="entry name" value="MULTIDRUG RESISTANCE PROTEIN MDTA"/>
    <property type="match status" value="1"/>
</dbReference>
<dbReference type="Gene3D" id="2.40.50.100">
    <property type="match status" value="1"/>
</dbReference>
<protein>
    <submittedName>
        <fullName evidence="3">Multidrug resistance protein MexA</fullName>
    </submittedName>
</protein>
<keyword evidence="4" id="KW-1185">Reference proteome</keyword>
<dbReference type="AlphaFoldDB" id="A0A238L852"/>
<dbReference type="Gene3D" id="1.10.287.470">
    <property type="entry name" value="Helix hairpin bin"/>
    <property type="match status" value="1"/>
</dbReference>
<sequence length="651" mass="67142">MRIMSILTAGLVAVLLYALVMDRDRLMSFARDTAPTALAEDPSPVDATPPAAETAVVPPAPVSGDAPLPEGAVRVMARRSVAQVVDSAVILRGETRAMREVEVRAETSGKVVSEPLRKGVMVEAGQLLCQIDPGTRDASLQEALARLAEAQARLPEAAARLAEARAQVPAARARILEAEAAVPAAEARLAEAQAGVPAAEARLAEAKSRIPEAEARLAEATARVPEAEARLAEAEARVPEAAARLKEAEAAVPAARAALIEAEARTPEAEARVREAEARVREAEINLTAAQSLARDGFAAQTRLAAAEATFEAAKAQAQSAQLGLKSAAAGIEAAKSRVQGALAGVETAKSGIINAEAGVKSAKSQLESAKAGIQAAESQIQNALAGVQSAESQIQGAKTAVASALSGVEGAKAAVILAKSQLEGALAGVQTAMTGEESARSAIQSAEASVAVAEKEIERLKIHAPFAGLLETDTAELGALMQPGAACATVIQLNPIKLIGYVPETEVARVEVGARAGARLTNGKEVVGVVSFVSRSADPATRTFSVELTVDNADLAIRDGETAEIAIEADGAKAHLLASSTLTLNDEGRLGVRTVTENSSAKWMNVAILRDTRDGVWVTGLPDTVDVITVGQEFVTNGVIVVPSYEDTIQ</sequence>
<dbReference type="Gene3D" id="2.40.30.170">
    <property type="match status" value="1"/>
</dbReference>
<accession>A0A238L852</accession>
<feature type="coiled-coil region" evidence="1">
    <location>
        <begin position="360"/>
        <end position="394"/>
    </location>
</feature>
<dbReference type="PANTHER" id="PTHR30469:SF29">
    <property type="entry name" value="BLR2860 PROTEIN"/>
    <property type="match status" value="1"/>
</dbReference>
<feature type="coiled-coil region" evidence="1">
    <location>
        <begin position="437"/>
        <end position="464"/>
    </location>
</feature>
<name>A0A238L852_9RHOB</name>
<organism evidence="3 4">
    <name type="scientific">Maliponia aquimaris</name>
    <dbReference type="NCBI Taxonomy" id="1673631"/>
    <lineage>
        <taxon>Bacteria</taxon>
        <taxon>Pseudomonadati</taxon>
        <taxon>Pseudomonadota</taxon>
        <taxon>Alphaproteobacteria</taxon>
        <taxon>Rhodobacterales</taxon>
        <taxon>Paracoccaceae</taxon>
        <taxon>Maliponia</taxon>
    </lineage>
</organism>
<dbReference type="GO" id="GO:1990281">
    <property type="term" value="C:efflux pump complex"/>
    <property type="evidence" value="ECO:0007669"/>
    <property type="project" value="TreeGrafter"/>
</dbReference>
<dbReference type="InterPro" id="IPR058792">
    <property type="entry name" value="Beta-barrel_RND_2"/>
</dbReference>
<dbReference type="GO" id="GO:0015562">
    <property type="term" value="F:efflux transmembrane transporter activity"/>
    <property type="evidence" value="ECO:0007669"/>
    <property type="project" value="TreeGrafter"/>
</dbReference>
<reference evidence="3 4" key="1">
    <citation type="submission" date="2017-05" db="EMBL/GenBank/DDBJ databases">
        <authorList>
            <person name="Song R."/>
            <person name="Chenine A.L."/>
            <person name="Ruprecht R.M."/>
        </authorList>
    </citation>
    <scope>NUCLEOTIDE SEQUENCE [LARGE SCALE GENOMIC DNA]</scope>
    <source>
        <strain evidence="3 4">CECT 8898</strain>
    </source>
</reference>
<dbReference type="SUPFAM" id="SSF111369">
    <property type="entry name" value="HlyD-like secretion proteins"/>
    <property type="match status" value="1"/>
</dbReference>